<dbReference type="RefSeq" id="WP_089864600.1">
    <property type="nucleotide sequence ID" value="NZ_FOTC01000001.1"/>
</dbReference>
<dbReference type="EMBL" id="FOTC01000001">
    <property type="protein sequence ID" value="SFK61972.1"/>
    <property type="molecule type" value="Genomic_DNA"/>
</dbReference>
<keyword evidence="1" id="KW-1133">Transmembrane helix</keyword>
<name>A0A1I4AZB1_9EURY</name>
<keyword evidence="1" id="KW-0472">Membrane</keyword>
<evidence type="ECO:0000256" key="1">
    <source>
        <dbReference type="SAM" id="Phobius"/>
    </source>
</evidence>
<protein>
    <submittedName>
        <fullName evidence="2">Uncharacterized protein</fullName>
    </submittedName>
</protein>
<keyword evidence="1" id="KW-0812">Transmembrane</keyword>
<dbReference type="Proteomes" id="UP000199607">
    <property type="component" value="Unassembled WGS sequence"/>
</dbReference>
<proteinExistence type="predicted"/>
<dbReference type="AlphaFoldDB" id="A0A1I4AZB1"/>
<organism evidence="2 3">
    <name type="scientific">Halogranum rubrum</name>
    <dbReference type="NCBI Taxonomy" id="553466"/>
    <lineage>
        <taxon>Archaea</taxon>
        <taxon>Methanobacteriati</taxon>
        <taxon>Methanobacteriota</taxon>
        <taxon>Stenosarchaea group</taxon>
        <taxon>Halobacteria</taxon>
        <taxon>Halobacteriales</taxon>
        <taxon>Haloferacaceae</taxon>
    </lineage>
</organism>
<feature type="transmembrane region" description="Helical" evidence="1">
    <location>
        <begin position="7"/>
        <end position="27"/>
    </location>
</feature>
<keyword evidence="3" id="KW-1185">Reference proteome</keyword>
<feature type="transmembrane region" description="Helical" evidence="1">
    <location>
        <begin position="39"/>
        <end position="59"/>
    </location>
</feature>
<gene>
    <name evidence="2" type="ORF">SAMN04487950_0210</name>
</gene>
<accession>A0A1I4AZB1</accession>
<dbReference type="STRING" id="553466.SAMN04487950_0210"/>
<evidence type="ECO:0000313" key="3">
    <source>
        <dbReference type="Proteomes" id="UP000199607"/>
    </source>
</evidence>
<evidence type="ECO:0000313" key="2">
    <source>
        <dbReference type="EMBL" id="SFK61972.1"/>
    </source>
</evidence>
<reference evidence="3" key="1">
    <citation type="submission" date="2016-10" db="EMBL/GenBank/DDBJ databases">
        <authorList>
            <person name="Varghese N."/>
            <person name="Submissions S."/>
        </authorList>
    </citation>
    <scope>NUCLEOTIDE SEQUENCE [LARGE SCALE GENOMIC DNA]</scope>
    <source>
        <strain evidence="3">CGMCC 1.7738</strain>
    </source>
</reference>
<sequence length="65" mass="7173">MDSYLKFVLVASASILVGMPLWIAIIAPDEFSLTLFTEVGFWVVAAVGMAMLSFGFWLGERTNLK</sequence>